<accession>A0ABQ1C372</accession>
<dbReference type="Proteomes" id="UP000465240">
    <property type="component" value="Unassembled WGS sequence"/>
</dbReference>
<evidence type="ECO:0000256" key="1">
    <source>
        <dbReference type="SAM" id="MobiDB-lite"/>
    </source>
</evidence>
<sequence>MLTDTSSAAAGLSARVGGAATRWASSSAEEMFSKSAAANIKLSGATLTCDMPATTSGRGARLVDSDEAGGARTTGDTKPRADRCRYPQ</sequence>
<dbReference type="EMBL" id="BLKX01000001">
    <property type="protein sequence ID" value="GFG78910.1"/>
    <property type="molecule type" value="Genomic_DNA"/>
</dbReference>
<gene>
    <name evidence="2" type="ORF">MPRG_21860</name>
</gene>
<keyword evidence="3" id="KW-1185">Reference proteome</keyword>
<organism evidence="2 3">
    <name type="scientific">Mycobacterium paragordonae</name>
    <dbReference type="NCBI Taxonomy" id="1389713"/>
    <lineage>
        <taxon>Bacteria</taxon>
        <taxon>Bacillati</taxon>
        <taxon>Actinomycetota</taxon>
        <taxon>Actinomycetes</taxon>
        <taxon>Mycobacteriales</taxon>
        <taxon>Mycobacteriaceae</taxon>
        <taxon>Mycobacterium</taxon>
    </lineage>
</organism>
<name>A0ABQ1C372_9MYCO</name>
<protein>
    <submittedName>
        <fullName evidence="2">Uncharacterized protein</fullName>
    </submittedName>
</protein>
<feature type="region of interest" description="Disordered" evidence="1">
    <location>
        <begin position="53"/>
        <end position="88"/>
    </location>
</feature>
<reference evidence="2 3" key="1">
    <citation type="journal article" date="2019" name="Emerg. Microbes Infect.">
        <title>Comprehensive subspecies identification of 175 nontuberculous mycobacteria species based on 7547 genomic profiles.</title>
        <authorList>
            <person name="Matsumoto Y."/>
            <person name="Kinjo T."/>
            <person name="Motooka D."/>
            <person name="Nabeya D."/>
            <person name="Jung N."/>
            <person name="Uechi K."/>
            <person name="Horii T."/>
            <person name="Iida T."/>
            <person name="Fujita J."/>
            <person name="Nakamura S."/>
        </authorList>
    </citation>
    <scope>NUCLEOTIDE SEQUENCE [LARGE SCALE GENOMIC DNA]</scope>
    <source>
        <strain evidence="2 3">JCM 18565</strain>
    </source>
</reference>
<evidence type="ECO:0000313" key="2">
    <source>
        <dbReference type="EMBL" id="GFG78910.1"/>
    </source>
</evidence>
<comment type="caution">
    <text evidence="2">The sequence shown here is derived from an EMBL/GenBank/DDBJ whole genome shotgun (WGS) entry which is preliminary data.</text>
</comment>
<proteinExistence type="predicted"/>
<feature type="region of interest" description="Disordered" evidence="1">
    <location>
        <begin position="1"/>
        <end position="20"/>
    </location>
</feature>
<feature type="compositionally biased region" description="Basic and acidic residues" evidence="1">
    <location>
        <begin position="75"/>
        <end position="88"/>
    </location>
</feature>
<evidence type="ECO:0000313" key="3">
    <source>
        <dbReference type="Proteomes" id="UP000465240"/>
    </source>
</evidence>